<dbReference type="InterPro" id="IPR035069">
    <property type="entry name" value="TTHA1013/TTHA0281-like"/>
</dbReference>
<dbReference type="CDD" id="cd22231">
    <property type="entry name" value="RHH_NikR_HicB-like"/>
    <property type="match status" value="1"/>
</dbReference>
<protein>
    <recommendedName>
        <fullName evidence="1">HicB-like antitoxin of toxin-antitoxin system domain-containing protein</fullName>
    </recommendedName>
</protein>
<sequence>MFKMKYPVVLHKDEDSDYGVTVPDVPGCFSAGETIDEALSEVQLALEMHFEGLVEDGEPLPQPQNIELHRKDPAYADGIWAFVEFDVTPYYGKSVRFNASLPEGLLKRIDDRVKEDSSYASRSGFLAAAALHELAKNLNEGIDALKTRKTV</sequence>
<dbReference type="SUPFAM" id="SSF143100">
    <property type="entry name" value="TTHA1013/TTHA0281-like"/>
    <property type="match status" value="1"/>
</dbReference>
<evidence type="ECO:0000313" key="3">
    <source>
        <dbReference type="Proteomes" id="UP000191010"/>
    </source>
</evidence>
<reference evidence="2 3" key="1">
    <citation type="submission" date="2017-02" db="EMBL/GenBank/DDBJ databases">
        <authorList>
            <person name="Guo L."/>
        </authorList>
    </citation>
    <scope>NUCLEOTIDE SEQUENCE [LARGE SCALE GENOMIC DNA]</scope>
    <source>
        <strain evidence="2 3">PRS09-11288</strain>
    </source>
</reference>
<evidence type="ECO:0000259" key="1">
    <source>
        <dbReference type="Pfam" id="PF15919"/>
    </source>
</evidence>
<evidence type="ECO:0000313" key="2">
    <source>
        <dbReference type="EMBL" id="AQW70631.1"/>
    </source>
</evidence>
<dbReference type="InterPro" id="IPR031807">
    <property type="entry name" value="HicB-like"/>
</dbReference>
<accession>A0ABM6J807</accession>
<dbReference type="Proteomes" id="UP000191010">
    <property type="component" value="Chromosome"/>
</dbReference>
<dbReference type="PANTHER" id="PTHR34504">
    <property type="entry name" value="ANTITOXIN HICB"/>
    <property type="match status" value="1"/>
</dbReference>
<name>A0ABM6J807_9PSED</name>
<proteinExistence type="predicted"/>
<organism evidence="2 3">
    <name type="scientific">Pseudomonas parafulva</name>
    <dbReference type="NCBI Taxonomy" id="157782"/>
    <lineage>
        <taxon>Bacteria</taxon>
        <taxon>Pseudomonadati</taxon>
        <taxon>Pseudomonadota</taxon>
        <taxon>Gammaproteobacteria</taxon>
        <taxon>Pseudomonadales</taxon>
        <taxon>Pseudomonadaceae</taxon>
        <taxon>Pseudomonas</taxon>
    </lineage>
</organism>
<dbReference type="PANTHER" id="PTHR34504:SF2">
    <property type="entry name" value="UPF0150 PROTEIN SSL0259"/>
    <property type="match status" value="1"/>
</dbReference>
<dbReference type="Gene3D" id="3.30.160.250">
    <property type="match status" value="1"/>
</dbReference>
<feature type="domain" description="HicB-like antitoxin of toxin-antitoxin system" evidence="1">
    <location>
        <begin position="6"/>
        <end position="130"/>
    </location>
</feature>
<dbReference type="Pfam" id="PF15919">
    <property type="entry name" value="HicB_lk_antitox"/>
    <property type="match status" value="1"/>
</dbReference>
<dbReference type="EMBL" id="CP019952">
    <property type="protein sequence ID" value="AQW70631.1"/>
    <property type="molecule type" value="Genomic_DNA"/>
</dbReference>
<keyword evidence="3" id="KW-1185">Reference proteome</keyword>
<dbReference type="InterPro" id="IPR051404">
    <property type="entry name" value="TA_system_antitoxin"/>
</dbReference>
<gene>
    <name evidence="2" type="ORF">B2J77_01320</name>
</gene>